<reference evidence="1" key="2">
    <citation type="journal article" date="2015" name="Fish Shellfish Immunol.">
        <title>Early steps in the European eel (Anguilla anguilla)-Vibrio vulnificus interaction in the gills: Role of the RtxA13 toxin.</title>
        <authorList>
            <person name="Callol A."/>
            <person name="Pajuelo D."/>
            <person name="Ebbesson L."/>
            <person name="Teles M."/>
            <person name="MacKenzie S."/>
            <person name="Amaro C."/>
        </authorList>
    </citation>
    <scope>NUCLEOTIDE SEQUENCE</scope>
</reference>
<sequence>MLNFMWLFYISTSDLLKSCRSGMLSVSVLHLG</sequence>
<accession>A0A0E9TNV0</accession>
<dbReference type="EMBL" id="GBXM01053425">
    <property type="protein sequence ID" value="JAH55152.1"/>
    <property type="molecule type" value="Transcribed_RNA"/>
</dbReference>
<reference evidence="1" key="1">
    <citation type="submission" date="2014-11" db="EMBL/GenBank/DDBJ databases">
        <authorList>
            <person name="Amaro Gonzalez C."/>
        </authorList>
    </citation>
    <scope>NUCLEOTIDE SEQUENCE</scope>
</reference>
<proteinExistence type="predicted"/>
<protein>
    <submittedName>
        <fullName evidence="1">Uncharacterized protein</fullName>
    </submittedName>
</protein>
<organism evidence="1">
    <name type="scientific">Anguilla anguilla</name>
    <name type="common">European freshwater eel</name>
    <name type="synonym">Muraena anguilla</name>
    <dbReference type="NCBI Taxonomy" id="7936"/>
    <lineage>
        <taxon>Eukaryota</taxon>
        <taxon>Metazoa</taxon>
        <taxon>Chordata</taxon>
        <taxon>Craniata</taxon>
        <taxon>Vertebrata</taxon>
        <taxon>Euteleostomi</taxon>
        <taxon>Actinopterygii</taxon>
        <taxon>Neopterygii</taxon>
        <taxon>Teleostei</taxon>
        <taxon>Anguilliformes</taxon>
        <taxon>Anguillidae</taxon>
        <taxon>Anguilla</taxon>
    </lineage>
</organism>
<name>A0A0E9TNV0_ANGAN</name>
<evidence type="ECO:0000313" key="1">
    <source>
        <dbReference type="EMBL" id="JAH55152.1"/>
    </source>
</evidence>
<dbReference type="AlphaFoldDB" id="A0A0E9TNV0"/>